<dbReference type="InterPro" id="IPR051906">
    <property type="entry name" value="TolC-like"/>
</dbReference>
<dbReference type="GO" id="GO:0015288">
    <property type="term" value="F:porin activity"/>
    <property type="evidence" value="ECO:0007669"/>
    <property type="project" value="TreeGrafter"/>
</dbReference>
<feature type="chain" id="PRO_5022070966" evidence="9">
    <location>
        <begin position="19"/>
        <end position="431"/>
    </location>
</feature>
<dbReference type="OrthoDB" id="367883at2"/>
<dbReference type="Pfam" id="PF02321">
    <property type="entry name" value="OEP"/>
    <property type="match status" value="2"/>
</dbReference>
<name>A0A562RAH1_9BACT</name>
<dbReference type="GO" id="GO:0015562">
    <property type="term" value="F:efflux transmembrane transporter activity"/>
    <property type="evidence" value="ECO:0007669"/>
    <property type="project" value="InterPro"/>
</dbReference>
<dbReference type="InterPro" id="IPR010130">
    <property type="entry name" value="T1SS_OMP_TolC"/>
</dbReference>
<keyword evidence="8" id="KW-0175">Coiled coil</keyword>
<keyword evidence="4" id="KW-1134">Transmembrane beta strand</keyword>
<evidence type="ECO:0000256" key="9">
    <source>
        <dbReference type="SAM" id="SignalP"/>
    </source>
</evidence>
<evidence type="ECO:0000256" key="6">
    <source>
        <dbReference type="ARBA" id="ARBA00023136"/>
    </source>
</evidence>
<keyword evidence="11" id="KW-1185">Reference proteome</keyword>
<organism evidence="10 11">
    <name type="scientific">Desulfobotulus alkaliphilus</name>
    <dbReference type="NCBI Taxonomy" id="622671"/>
    <lineage>
        <taxon>Bacteria</taxon>
        <taxon>Pseudomonadati</taxon>
        <taxon>Thermodesulfobacteriota</taxon>
        <taxon>Desulfobacteria</taxon>
        <taxon>Desulfobacterales</taxon>
        <taxon>Desulfobacteraceae</taxon>
        <taxon>Desulfobotulus</taxon>
    </lineage>
</organism>
<dbReference type="Gene3D" id="1.20.1600.10">
    <property type="entry name" value="Outer membrane efflux proteins (OEP)"/>
    <property type="match status" value="1"/>
</dbReference>
<evidence type="ECO:0000313" key="11">
    <source>
        <dbReference type="Proteomes" id="UP000318307"/>
    </source>
</evidence>
<evidence type="ECO:0000256" key="4">
    <source>
        <dbReference type="ARBA" id="ARBA00022452"/>
    </source>
</evidence>
<dbReference type="Proteomes" id="UP000318307">
    <property type="component" value="Unassembled WGS sequence"/>
</dbReference>
<sequence>MQFLFIPLFILFSLSAHAQPLDLVEAWRLALENDTRYQSDLHEKRAADTLKAQGLAGLLPDFSVHGSFTHSDSDRFNKYETRSYGVTLRQPLIHPERYFHYKKTGFQAEAGGVAFAISAAELKLRVAEAYFDLLAAADQEALLLAEKGAVARQLEQARAMQAGGLVDLADLHETMAVYQDVLSRITEAASTRRIREGNLHKITGVPVSGLYALSESALFDLPELSLEDWKNMALKHNLTIRYREFQLDMARQDRNMAASRYGPTVEAVFQYRDTNESTHYRGAEDTIASAAVQMNWPLFSGGSTRARVKETRAMIDRYLSDLEGARREAEHRVSEAYANIEGAVARMKALAEFLHAAEVALESVARGVAAGIRTPVDVLDAERRIYDTRNRLLKARYDYVVSHLALLFHAGVLGDDDLETFNRMLAPAIKE</sequence>
<evidence type="ECO:0000256" key="5">
    <source>
        <dbReference type="ARBA" id="ARBA00022692"/>
    </source>
</evidence>
<dbReference type="GO" id="GO:1990281">
    <property type="term" value="C:efflux pump complex"/>
    <property type="evidence" value="ECO:0007669"/>
    <property type="project" value="TreeGrafter"/>
</dbReference>
<keyword evidence="7" id="KW-0998">Cell outer membrane</keyword>
<feature type="coiled-coil region" evidence="8">
    <location>
        <begin position="308"/>
        <end position="339"/>
    </location>
</feature>
<evidence type="ECO:0000256" key="8">
    <source>
        <dbReference type="SAM" id="Coils"/>
    </source>
</evidence>
<comment type="caution">
    <text evidence="10">The sequence shown here is derived from an EMBL/GenBank/DDBJ whole genome shotgun (WGS) entry which is preliminary data.</text>
</comment>
<gene>
    <name evidence="10" type="ORF">LZ24_02929</name>
</gene>
<evidence type="ECO:0000313" key="10">
    <source>
        <dbReference type="EMBL" id="TWI66079.1"/>
    </source>
</evidence>
<keyword evidence="6" id="KW-0472">Membrane</keyword>
<dbReference type="NCBIfam" id="TIGR01844">
    <property type="entry name" value="type_I_sec_TolC"/>
    <property type="match status" value="1"/>
</dbReference>
<evidence type="ECO:0000256" key="7">
    <source>
        <dbReference type="ARBA" id="ARBA00023237"/>
    </source>
</evidence>
<dbReference type="AlphaFoldDB" id="A0A562RAH1"/>
<keyword evidence="3" id="KW-0813">Transport</keyword>
<accession>A0A562RAH1</accession>
<keyword evidence="5" id="KW-0812">Transmembrane</keyword>
<protein>
    <submittedName>
        <fullName evidence="10">Outer membrane protein</fullName>
    </submittedName>
</protein>
<keyword evidence="9" id="KW-0732">Signal</keyword>
<dbReference type="SUPFAM" id="SSF56954">
    <property type="entry name" value="Outer membrane efflux proteins (OEP)"/>
    <property type="match status" value="1"/>
</dbReference>
<evidence type="ECO:0000256" key="2">
    <source>
        <dbReference type="ARBA" id="ARBA00007613"/>
    </source>
</evidence>
<dbReference type="EMBL" id="VLLC01000031">
    <property type="protein sequence ID" value="TWI66079.1"/>
    <property type="molecule type" value="Genomic_DNA"/>
</dbReference>
<dbReference type="GO" id="GO:0009279">
    <property type="term" value="C:cell outer membrane"/>
    <property type="evidence" value="ECO:0007669"/>
    <property type="project" value="UniProtKB-SubCell"/>
</dbReference>
<dbReference type="PANTHER" id="PTHR30026:SF20">
    <property type="entry name" value="OUTER MEMBRANE PROTEIN TOLC"/>
    <property type="match status" value="1"/>
</dbReference>
<dbReference type="InterPro" id="IPR003423">
    <property type="entry name" value="OMP_efflux"/>
</dbReference>
<dbReference type="PANTHER" id="PTHR30026">
    <property type="entry name" value="OUTER MEMBRANE PROTEIN TOLC"/>
    <property type="match status" value="1"/>
</dbReference>
<reference evidence="10 11" key="1">
    <citation type="submission" date="2019-07" db="EMBL/GenBank/DDBJ databases">
        <title>Genome sequencing of 100 strains of the haloalkaliphilic chemolithoautotrophic sulfur-oxidizing bacterium Thioalkalivibrio.</title>
        <authorList>
            <person name="Muyzer G."/>
        </authorList>
    </citation>
    <scope>NUCLEOTIDE SEQUENCE [LARGE SCALE GENOMIC DNA]</scope>
    <source>
        <strain evidence="10 11">ASO4-4</strain>
    </source>
</reference>
<comment type="similarity">
    <text evidence="2">Belongs to the outer membrane factor (OMF) (TC 1.B.17) family.</text>
</comment>
<evidence type="ECO:0000256" key="1">
    <source>
        <dbReference type="ARBA" id="ARBA00004442"/>
    </source>
</evidence>
<evidence type="ECO:0000256" key="3">
    <source>
        <dbReference type="ARBA" id="ARBA00022448"/>
    </source>
</evidence>
<feature type="signal peptide" evidence="9">
    <location>
        <begin position="1"/>
        <end position="18"/>
    </location>
</feature>
<comment type="subcellular location">
    <subcellularLocation>
        <location evidence="1">Cell outer membrane</location>
    </subcellularLocation>
</comment>
<dbReference type="RefSeq" id="WP_144686361.1">
    <property type="nucleotide sequence ID" value="NZ_VLLC01000031.1"/>
</dbReference>
<proteinExistence type="inferred from homology"/>